<name>A0A6F9EDY6_9BACL</name>
<dbReference type="EMBL" id="LR792683">
    <property type="protein sequence ID" value="CAB3395444.1"/>
    <property type="molecule type" value="Genomic_DNA"/>
</dbReference>
<proteinExistence type="predicted"/>
<dbReference type="GO" id="GO:0003824">
    <property type="term" value="F:catalytic activity"/>
    <property type="evidence" value="ECO:0007669"/>
    <property type="project" value="InterPro"/>
</dbReference>
<dbReference type="Pfam" id="PF04055">
    <property type="entry name" value="Radical_SAM"/>
    <property type="match status" value="1"/>
</dbReference>
<dbReference type="PANTHER" id="PTHR43432:SF3">
    <property type="entry name" value="SLR0285 PROTEIN"/>
    <property type="match status" value="1"/>
</dbReference>
<organism evidence="6 7">
    <name type="scientific">Kyrpidia spormannii</name>
    <dbReference type="NCBI Taxonomy" id="2055160"/>
    <lineage>
        <taxon>Bacteria</taxon>
        <taxon>Bacillati</taxon>
        <taxon>Bacillota</taxon>
        <taxon>Bacilli</taxon>
        <taxon>Bacillales</taxon>
        <taxon>Alicyclobacillaceae</taxon>
        <taxon>Kyrpidia</taxon>
    </lineage>
</organism>
<evidence type="ECO:0000313" key="7">
    <source>
        <dbReference type="Proteomes" id="UP000502196"/>
    </source>
</evidence>
<evidence type="ECO:0000256" key="1">
    <source>
        <dbReference type="ARBA" id="ARBA00022723"/>
    </source>
</evidence>
<dbReference type="InterPro" id="IPR040086">
    <property type="entry name" value="MJ0683-like"/>
</dbReference>
<dbReference type="Gene3D" id="3.80.30.30">
    <property type="match status" value="1"/>
</dbReference>
<evidence type="ECO:0000313" key="6">
    <source>
        <dbReference type="EMBL" id="CAB3395444.1"/>
    </source>
</evidence>
<dbReference type="SFLD" id="SFLDG01084">
    <property type="entry name" value="Uncharacterised_Radical_SAM_Su"/>
    <property type="match status" value="1"/>
</dbReference>
<dbReference type="SMART" id="SM00729">
    <property type="entry name" value="Elp3"/>
    <property type="match status" value="1"/>
</dbReference>
<dbReference type="SUPFAM" id="SSF102114">
    <property type="entry name" value="Radical SAM enzymes"/>
    <property type="match status" value="1"/>
</dbReference>
<dbReference type="CDD" id="cd01335">
    <property type="entry name" value="Radical_SAM"/>
    <property type="match status" value="1"/>
</dbReference>
<sequence length="382" mass="42256">MIHMWIKAGGSVRHSLLGHIVLDLGVQPLLLSGHYGKVKTNKCLRVGVAMGRRTLERVVTKQTLNRVRSAYMPFSWSINPYRGCSHGCSYCYARATHTYLGMDADDTFQSHILVKENAAAALDRQLAEMVRKGGERALRGLGLVTVGTATDPYQPAEAKMKITRGCLEVLAKYGVPFTLTTRSSLILRDLDVLVRARVRAIHMSINTLDPVLWRRLEPESPSPLKRLEAVATLVGQGIRAGIFLAPILPGLTDSDEVMASVLRAAKKHDAQFAVASMLRLAPDVKQWYMRTIQAHYPELVSLYEELYRRTNPPAAFAAKTLARAHAWIRRMGIPFYREAAEKDGMRSSLAADQSDEPGGYGSEGMGEGGEKTAESVQLQLHF</sequence>
<dbReference type="GO" id="GO:0051536">
    <property type="term" value="F:iron-sulfur cluster binding"/>
    <property type="evidence" value="ECO:0007669"/>
    <property type="project" value="UniProtKB-KW"/>
</dbReference>
<dbReference type="InterPro" id="IPR007197">
    <property type="entry name" value="rSAM"/>
</dbReference>
<dbReference type="SFLD" id="SFLDS00029">
    <property type="entry name" value="Radical_SAM"/>
    <property type="match status" value="1"/>
</dbReference>
<dbReference type="PROSITE" id="PS51918">
    <property type="entry name" value="RADICAL_SAM"/>
    <property type="match status" value="1"/>
</dbReference>
<dbReference type="Proteomes" id="UP000502196">
    <property type="component" value="Chromosome"/>
</dbReference>
<dbReference type="InterPro" id="IPR058240">
    <property type="entry name" value="rSAM_sf"/>
</dbReference>
<feature type="region of interest" description="Disordered" evidence="4">
    <location>
        <begin position="346"/>
        <end position="374"/>
    </location>
</feature>
<dbReference type="InterPro" id="IPR006638">
    <property type="entry name" value="Elp3/MiaA/NifB-like_rSAM"/>
</dbReference>
<evidence type="ECO:0000259" key="5">
    <source>
        <dbReference type="PROSITE" id="PS51918"/>
    </source>
</evidence>
<keyword evidence="2" id="KW-0408">Iron</keyword>
<keyword evidence="1" id="KW-0479">Metal-binding</keyword>
<feature type="compositionally biased region" description="Gly residues" evidence="4">
    <location>
        <begin position="358"/>
        <end position="367"/>
    </location>
</feature>
<keyword evidence="3" id="KW-0411">Iron-sulfur</keyword>
<evidence type="ECO:0000256" key="3">
    <source>
        <dbReference type="ARBA" id="ARBA00023014"/>
    </source>
</evidence>
<evidence type="ECO:0000256" key="4">
    <source>
        <dbReference type="SAM" id="MobiDB-lite"/>
    </source>
</evidence>
<feature type="domain" description="Radical SAM core" evidence="5">
    <location>
        <begin position="70"/>
        <end position="322"/>
    </location>
</feature>
<protein>
    <submittedName>
        <fullName evidence="6">Radical SAM protein</fullName>
    </submittedName>
</protein>
<evidence type="ECO:0000256" key="2">
    <source>
        <dbReference type="ARBA" id="ARBA00023004"/>
    </source>
</evidence>
<accession>A0A6F9EDY6</accession>
<dbReference type="GO" id="GO:0046872">
    <property type="term" value="F:metal ion binding"/>
    <property type="evidence" value="ECO:0007669"/>
    <property type="project" value="UniProtKB-KW"/>
</dbReference>
<dbReference type="AlphaFoldDB" id="A0A6F9EDY6"/>
<dbReference type="PANTHER" id="PTHR43432">
    <property type="entry name" value="SLR0285 PROTEIN"/>
    <property type="match status" value="1"/>
</dbReference>
<gene>
    <name evidence="6" type="ORF">COOX1_2915</name>
</gene>
<reference evidence="6 7" key="1">
    <citation type="submission" date="2020-04" db="EMBL/GenBank/DDBJ databases">
        <authorList>
            <person name="Hogendoorn C."/>
        </authorList>
    </citation>
    <scope>NUCLEOTIDE SEQUENCE [LARGE SCALE GENOMIC DNA]</scope>
    <source>
        <strain evidence="6">COOX1</strain>
    </source>
</reference>